<dbReference type="Gene3D" id="1.10.10.10">
    <property type="entry name" value="Winged helix-like DNA-binding domain superfamily/Winged helix DNA-binding domain"/>
    <property type="match status" value="1"/>
</dbReference>
<evidence type="ECO:0000313" key="7">
    <source>
        <dbReference type="Proteomes" id="UP000195440"/>
    </source>
</evidence>
<dbReference type="Pfam" id="PF03466">
    <property type="entry name" value="LysR_substrate"/>
    <property type="match status" value="1"/>
</dbReference>
<evidence type="ECO:0000256" key="3">
    <source>
        <dbReference type="ARBA" id="ARBA00023125"/>
    </source>
</evidence>
<keyword evidence="4" id="KW-0804">Transcription</keyword>
<keyword evidence="7" id="KW-1185">Reference proteome</keyword>
<gene>
    <name evidence="6" type="ORF">AUC60_10910</name>
</gene>
<proteinExistence type="inferred from homology"/>
<dbReference type="CDD" id="cd05466">
    <property type="entry name" value="PBP2_LTTR_substrate"/>
    <property type="match status" value="1"/>
</dbReference>
<dbReference type="GO" id="GO:0000976">
    <property type="term" value="F:transcription cis-regulatory region binding"/>
    <property type="evidence" value="ECO:0007669"/>
    <property type="project" value="TreeGrafter"/>
</dbReference>
<dbReference type="Proteomes" id="UP000195440">
    <property type="component" value="Unassembled WGS sequence"/>
</dbReference>
<dbReference type="InterPro" id="IPR036390">
    <property type="entry name" value="WH_DNA-bd_sf"/>
</dbReference>
<dbReference type="GO" id="GO:0003700">
    <property type="term" value="F:DNA-binding transcription factor activity"/>
    <property type="evidence" value="ECO:0007669"/>
    <property type="project" value="InterPro"/>
</dbReference>
<keyword evidence="2" id="KW-0805">Transcription regulation</keyword>
<dbReference type="InterPro" id="IPR000847">
    <property type="entry name" value="LysR_HTH_N"/>
</dbReference>
<organism evidence="6 7">
    <name type="scientific">Pseudomonas caspiana</name>
    <dbReference type="NCBI Taxonomy" id="1451454"/>
    <lineage>
        <taxon>Bacteria</taxon>
        <taxon>Pseudomonadati</taxon>
        <taxon>Pseudomonadota</taxon>
        <taxon>Gammaproteobacteria</taxon>
        <taxon>Pseudomonadales</taxon>
        <taxon>Pseudomonadaceae</taxon>
        <taxon>Pseudomonas</taxon>
    </lineage>
</organism>
<dbReference type="SUPFAM" id="SSF53850">
    <property type="entry name" value="Periplasmic binding protein-like II"/>
    <property type="match status" value="1"/>
</dbReference>
<dbReference type="PANTHER" id="PTHR30126">
    <property type="entry name" value="HTH-TYPE TRANSCRIPTIONAL REGULATOR"/>
    <property type="match status" value="1"/>
</dbReference>
<dbReference type="PROSITE" id="PS50931">
    <property type="entry name" value="HTH_LYSR"/>
    <property type="match status" value="1"/>
</dbReference>
<dbReference type="InterPro" id="IPR005119">
    <property type="entry name" value="LysR_subst-bd"/>
</dbReference>
<dbReference type="EMBL" id="LOHF01000007">
    <property type="protein sequence ID" value="OUM73948.1"/>
    <property type="molecule type" value="Genomic_DNA"/>
</dbReference>
<accession>A0A1Y3P299</accession>
<reference evidence="6 7" key="1">
    <citation type="journal article" date="2017" name="Syst. Appl. Microbiol.">
        <title>Pseudomonas caspiana sp. nov., a citrus pathogen in the Pseudomonas syringae phylogenetic group.</title>
        <authorList>
            <person name="Busquets A."/>
            <person name="Gomila M."/>
            <person name="Beiki F."/>
            <person name="Mulet M."/>
            <person name="Rahimian H."/>
            <person name="Garcia-Valdes E."/>
            <person name="Lalucat J."/>
        </authorList>
    </citation>
    <scope>NUCLEOTIDE SEQUENCE [LARGE SCALE GENOMIC DNA]</scope>
    <source>
        <strain evidence="6 7">FBF102</strain>
    </source>
</reference>
<dbReference type="Pfam" id="PF00126">
    <property type="entry name" value="HTH_1"/>
    <property type="match status" value="1"/>
</dbReference>
<evidence type="ECO:0000313" key="6">
    <source>
        <dbReference type="EMBL" id="OUM73948.1"/>
    </source>
</evidence>
<name>A0A1Y3P299_9PSED</name>
<evidence type="ECO:0000256" key="1">
    <source>
        <dbReference type="ARBA" id="ARBA00009437"/>
    </source>
</evidence>
<protein>
    <submittedName>
        <fullName evidence="6">LysR family transcriptional regulator</fullName>
    </submittedName>
</protein>
<evidence type="ECO:0000256" key="4">
    <source>
        <dbReference type="ARBA" id="ARBA00023163"/>
    </source>
</evidence>
<sequence>MASQLTETGNLPKRSGEAAMSMASAMDLKLFKVFRAVVEAGGFTAAQVELNISLAAISKQISDLEIRLGMRLCTRGREKFCLTEQGKIIYDASLDLFMALDNFRDRLGNVRGELLGDLNIAVIDNTVSDPDSPLVDALKALQIKAPKAKVRLNVAPLDEIEQGILKGRFAVGIVPVYSGKDEFQVMPLYDEVSELYCSNSHPFFAMNDESVDEKCLAEAEFVEHAYAVHAGKSTLMSQREVTAVATQVEAVAIMIKTGRYLGYLPVHWARSYVERGEMRSIKRQKFAIATPVKLLYKQQVPRNPLLDVFLEIMQESSTANNQSK</sequence>
<keyword evidence="3" id="KW-0238">DNA-binding</keyword>
<comment type="similarity">
    <text evidence="1">Belongs to the LysR transcriptional regulatory family.</text>
</comment>
<dbReference type="Gene3D" id="3.40.190.10">
    <property type="entry name" value="Periplasmic binding protein-like II"/>
    <property type="match status" value="2"/>
</dbReference>
<dbReference type="SUPFAM" id="SSF46785">
    <property type="entry name" value="Winged helix' DNA-binding domain"/>
    <property type="match status" value="1"/>
</dbReference>
<feature type="domain" description="HTH lysR-type" evidence="5">
    <location>
        <begin position="26"/>
        <end position="83"/>
    </location>
</feature>
<dbReference type="PANTHER" id="PTHR30126:SF98">
    <property type="entry name" value="HTH-TYPE TRANSCRIPTIONAL ACTIVATOR BAUR"/>
    <property type="match status" value="1"/>
</dbReference>
<evidence type="ECO:0000256" key="2">
    <source>
        <dbReference type="ARBA" id="ARBA00023015"/>
    </source>
</evidence>
<dbReference type="AlphaFoldDB" id="A0A1Y3P299"/>
<dbReference type="InterPro" id="IPR036388">
    <property type="entry name" value="WH-like_DNA-bd_sf"/>
</dbReference>
<evidence type="ECO:0000259" key="5">
    <source>
        <dbReference type="PROSITE" id="PS50931"/>
    </source>
</evidence>
<comment type="caution">
    <text evidence="6">The sequence shown here is derived from an EMBL/GenBank/DDBJ whole genome shotgun (WGS) entry which is preliminary data.</text>
</comment>